<reference evidence="8" key="1">
    <citation type="submission" date="2003-08" db="EMBL/GenBank/DDBJ databases">
        <authorList>
            <person name="Birren B."/>
            <person name="Nusbaum C."/>
            <person name="Abebe A."/>
            <person name="Abouelleil A."/>
            <person name="Adekoya E."/>
            <person name="Ait-zahra M."/>
            <person name="Allen N."/>
            <person name="Allen T."/>
            <person name="An P."/>
            <person name="Anderson M."/>
            <person name="Anderson S."/>
            <person name="Arachchi H."/>
            <person name="Armbruster J."/>
            <person name="Bachantsang P."/>
            <person name="Baldwin J."/>
            <person name="Barry A."/>
            <person name="Bayul T."/>
            <person name="Blitshsteyn B."/>
            <person name="Bloom T."/>
            <person name="Blye J."/>
            <person name="Boguslavskiy L."/>
            <person name="Borowsky M."/>
            <person name="Boukhgalter B."/>
            <person name="Brunache A."/>
            <person name="Butler J."/>
            <person name="Calixte N."/>
            <person name="Calvo S."/>
            <person name="Camarata J."/>
            <person name="Campo K."/>
            <person name="Chang J."/>
            <person name="Cheshatsang Y."/>
            <person name="Citroen M."/>
            <person name="Collymore A."/>
            <person name="Considine T."/>
            <person name="Cook A."/>
            <person name="Cooke P."/>
            <person name="Corum B."/>
            <person name="Cuomo C."/>
            <person name="David R."/>
            <person name="Dawoe T."/>
            <person name="Degray S."/>
            <person name="Dodge S."/>
            <person name="Dooley K."/>
            <person name="Dorje P."/>
            <person name="Dorjee K."/>
            <person name="Dorris L."/>
            <person name="Duffey N."/>
            <person name="Dupes A."/>
            <person name="Elkins T."/>
            <person name="Engels R."/>
            <person name="Erickson J."/>
            <person name="Farina A."/>
            <person name="Faro S."/>
            <person name="Ferreira P."/>
            <person name="Fischer H."/>
            <person name="Fitzgerald M."/>
            <person name="Foley K."/>
            <person name="Gage D."/>
            <person name="Galagan J."/>
            <person name="Gearin G."/>
            <person name="Gnerre S."/>
            <person name="Gnirke A."/>
            <person name="Goyette A."/>
            <person name="Graham J."/>
            <person name="Grandbois E."/>
            <person name="Gyaltsen K."/>
            <person name="Hafez N."/>
            <person name="Hagopian D."/>
            <person name="Hagos B."/>
            <person name="Hall J."/>
            <person name="Hatcher B."/>
            <person name="Heller A."/>
            <person name="Higgins H."/>
            <person name="Honan T."/>
            <person name="Horn A."/>
            <person name="Houde N."/>
            <person name="Hughes L."/>
            <person name="Hulme W."/>
            <person name="Husby E."/>
            <person name="Iliev I."/>
            <person name="Jaffe D."/>
            <person name="Jones C."/>
            <person name="Kamal M."/>
            <person name="Kamat A."/>
            <person name="Kamvysselis M."/>
            <person name="Karlsson E."/>
            <person name="Kells C."/>
            <person name="Kieu A."/>
            <person name="Kisner P."/>
            <person name="Kodira C."/>
            <person name="Kulbokas E."/>
            <person name="Labutti K."/>
            <person name="Lama D."/>
            <person name="Landers T."/>
            <person name="Leger J."/>
            <person name="Levine S."/>
            <person name="Lewis D."/>
            <person name="Lewis T."/>
            <person name="Lindblad-toh K."/>
            <person name="Liu X."/>
            <person name="Lokyitsang T."/>
            <person name="Lokyitsang Y."/>
            <person name="Lucien O."/>
            <person name="Lui A."/>
            <person name="Ma L.J."/>
            <person name="Mabbitt R."/>
            <person name="Macdonald J."/>
            <person name="Maclean C."/>
            <person name="Major J."/>
            <person name="Manning J."/>
            <person name="Marabella R."/>
            <person name="Maru K."/>
            <person name="Matthews C."/>
            <person name="Mauceli E."/>
            <person name="Mccarthy M."/>
            <person name="Mcdonough S."/>
            <person name="Mcghee T."/>
            <person name="Meldrim J."/>
            <person name="Meneus L."/>
            <person name="Mesirov J."/>
            <person name="Mihalev A."/>
            <person name="Mihova T."/>
            <person name="Mikkelsen T."/>
            <person name="Mlenga V."/>
            <person name="Moru K."/>
            <person name="Mozes J."/>
            <person name="Mulrain L."/>
            <person name="Munson G."/>
            <person name="Naylor J."/>
            <person name="Newes C."/>
            <person name="Nguyen C."/>
            <person name="Nguyen N."/>
            <person name="Nguyen T."/>
            <person name="Nicol R."/>
            <person name="Nielsen C."/>
            <person name="Nizzari M."/>
            <person name="Norbu C."/>
            <person name="Norbu N."/>
            <person name="O'donnell P."/>
            <person name="Okoawo O."/>
            <person name="O'leary S."/>
            <person name="Omotosho B."/>
            <person name="O'neill K."/>
            <person name="Osman S."/>
            <person name="Parker S."/>
            <person name="Perrin D."/>
            <person name="Phunkhang P."/>
            <person name="Piqani B."/>
            <person name="Purcell S."/>
            <person name="Rachupka T."/>
            <person name="Ramasamy U."/>
            <person name="Rameau R."/>
            <person name="Ray V."/>
            <person name="Raymond C."/>
            <person name="Retta R."/>
            <person name="Richardson S."/>
            <person name="Rise C."/>
            <person name="Rodriguez J."/>
            <person name="Rogers J."/>
            <person name="Rogov P."/>
            <person name="Rutman M."/>
            <person name="Schupbach R."/>
            <person name="Seaman C."/>
            <person name="Settipalli S."/>
            <person name="Sharpe T."/>
            <person name="Sheridan J."/>
            <person name="Sherpa N."/>
            <person name="Shi J."/>
            <person name="Smirnov S."/>
            <person name="Smith C."/>
            <person name="Sougnez C."/>
            <person name="Spencer B."/>
            <person name="Stalker J."/>
            <person name="Stange-thomann N."/>
            <person name="Stavropoulos S."/>
            <person name="Stetson K."/>
            <person name="Stone C."/>
            <person name="Stone S."/>
            <person name="Stubbs M."/>
            <person name="Talamas J."/>
            <person name="Tchuinga P."/>
            <person name="Tenzing P."/>
            <person name="Tesfaye S."/>
            <person name="Theodore J."/>
            <person name="Thoulutsang Y."/>
            <person name="Topham K."/>
            <person name="Towey S."/>
            <person name="Tsamla T."/>
            <person name="Tsomo N."/>
            <person name="Vallee D."/>
            <person name="Vassiliev H."/>
            <person name="Venkataraman V."/>
            <person name="Vinson J."/>
            <person name="Vo A."/>
            <person name="Wade C."/>
            <person name="Wang S."/>
            <person name="Wangchuk T."/>
            <person name="Wangdi T."/>
            <person name="Whittaker C."/>
            <person name="Wilkinson J."/>
            <person name="Wu Y."/>
            <person name="Wyman D."/>
            <person name="Yadav S."/>
            <person name="Yang S."/>
            <person name="Yang X."/>
            <person name="Yeager S."/>
            <person name="Yee E."/>
            <person name="Young G."/>
            <person name="Zainoun J."/>
            <person name="Zembeck L."/>
            <person name="Zimmer A."/>
            <person name="Zody M."/>
            <person name="Lander E."/>
        </authorList>
    </citation>
    <scope>NUCLEOTIDE SEQUENCE [LARGE SCALE GENOMIC DNA]</scope>
</reference>
<dbReference type="SUPFAM" id="SSF57903">
    <property type="entry name" value="FYVE/PHD zinc finger"/>
    <property type="match status" value="1"/>
</dbReference>
<keyword evidence="8" id="KW-1185">Reference proteome</keyword>
<reference evidence="7" key="2">
    <citation type="submission" date="2025-08" db="UniProtKB">
        <authorList>
            <consortium name="Ensembl"/>
        </authorList>
    </citation>
    <scope>IDENTIFICATION</scope>
</reference>
<organism evidence="7 8">
    <name type="scientific">Ciona savignyi</name>
    <name type="common">Pacific transparent sea squirt</name>
    <dbReference type="NCBI Taxonomy" id="51511"/>
    <lineage>
        <taxon>Eukaryota</taxon>
        <taxon>Metazoa</taxon>
        <taxon>Chordata</taxon>
        <taxon>Tunicata</taxon>
        <taxon>Ascidiacea</taxon>
        <taxon>Phlebobranchia</taxon>
        <taxon>Cionidae</taxon>
        <taxon>Ciona</taxon>
    </lineage>
</organism>
<reference evidence="7" key="3">
    <citation type="submission" date="2025-09" db="UniProtKB">
        <authorList>
            <consortium name="Ensembl"/>
        </authorList>
    </citation>
    <scope>IDENTIFICATION</scope>
</reference>
<dbReference type="SMART" id="SM00249">
    <property type="entry name" value="PHD"/>
    <property type="match status" value="1"/>
</dbReference>
<sequence length="222" mass="25175">MREKMTQGSVQCYDIDYSVGLMEKIQELIAPPLSEEGAREQRKRKAAEREMWRRRCNHETCDACGEGGDLLCCDFCPAAFHLQCCNPPLDEEKVPHGEWACHRCVVTNNYKAFDPCHRHTLTKTALAILHQHEDTVKQSKENKKSLLVNKHIAIAQLPVLKNTGQLGTRQDVSPNETSLTQVDSLAKQDQTRERQNSTDSSASDKNWRRSVIKATTRGQKAM</sequence>
<feature type="compositionally biased region" description="Polar residues" evidence="5">
    <location>
        <begin position="165"/>
        <end position="183"/>
    </location>
</feature>
<evidence type="ECO:0000259" key="6">
    <source>
        <dbReference type="PROSITE" id="PS50016"/>
    </source>
</evidence>
<dbReference type="Pfam" id="PF00628">
    <property type="entry name" value="PHD"/>
    <property type="match status" value="1"/>
</dbReference>
<dbReference type="GO" id="GO:0008270">
    <property type="term" value="F:zinc ion binding"/>
    <property type="evidence" value="ECO:0007669"/>
    <property type="project" value="UniProtKB-KW"/>
</dbReference>
<feature type="region of interest" description="Disordered" evidence="5">
    <location>
        <begin position="165"/>
        <end position="222"/>
    </location>
</feature>
<dbReference type="InterPro" id="IPR011011">
    <property type="entry name" value="Znf_FYVE_PHD"/>
</dbReference>
<dbReference type="Gene3D" id="3.30.40.10">
    <property type="entry name" value="Zinc/RING finger domain, C3HC4 (zinc finger)"/>
    <property type="match status" value="1"/>
</dbReference>
<keyword evidence="3" id="KW-0862">Zinc</keyword>
<protein>
    <recommendedName>
        <fullName evidence="6">PHD-type domain-containing protein</fullName>
    </recommendedName>
</protein>
<dbReference type="Ensembl" id="ENSCSAVT00000012252.1">
    <property type="protein sequence ID" value="ENSCSAVP00000012112.1"/>
    <property type="gene ID" value="ENSCSAVG00000007121.1"/>
</dbReference>
<dbReference type="GO" id="GO:0070822">
    <property type="term" value="C:Sin3-type complex"/>
    <property type="evidence" value="ECO:0007669"/>
    <property type="project" value="TreeGrafter"/>
</dbReference>
<evidence type="ECO:0000313" key="8">
    <source>
        <dbReference type="Proteomes" id="UP000007875"/>
    </source>
</evidence>
<dbReference type="HOGENOM" id="CLU_1247811_0_0_1"/>
<dbReference type="GeneTree" id="ENSGT00940000155713"/>
<dbReference type="InterPro" id="IPR042163">
    <property type="entry name" value="PHF12"/>
</dbReference>
<feature type="domain" description="PHD-type" evidence="6">
    <location>
        <begin position="58"/>
        <end position="107"/>
    </location>
</feature>
<dbReference type="CDD" id="cd15533">
    <property type="entry name" value="PHD1_PHF12"/>
    <property type="match status" value="1"/>
</dbReference>
<dbReference type="InterPro" id="IPR019787">
    <property type="entry name" value="Znf_PHD-finger"/>
</dbReference>
<name>H2Z3F0_CIOSA</name>
<evidence type="ECO:0000256" key="3">
    <source>
        <dbReference type="ARBA" id="ARBA00022833"/>
    </source>
</evidence>
<dbReference type="GO" id="GO:0000122">
    <property type="term" value="P:negative regulation of transcription by RNA polymerase II"/>
    <property type="evidence" value="ECO:0007669"/>
    <property type="project" value="TreeGrafter"/>
</dbReference>
<dbReference type="InterPro" id="IPR001965">
    <property type="entry name" value="Znf_PHD"/>
</dbReference>
<evidence type="ECO:0000256" key="4">
    <source>
        <dbReference type="PROSITE-ProRule" id="PRU00146"/>
    </source>
</evidence>
<dbReference type="Proteomes" id="UP000007875">
    <property type="component" value="Unassembled WGS sequence"/>
</dbReference>
<evidence type="ECO:0000256" key="1">
    <source>
        <dbReference type="ARBA" id="ARBA00022723"/>
    </source>
</evidence>
<evidence type="ECO:0000256" key="2">
    <source>
        <dbReference type="ARBA" id="ARBA00022771"/>
    </source>
</evidence>
<dbReference type="STRING" id="51511.ENSCSAVP00000012112"/>
<proteinExistence type="predicted"/>
<accession>H2Z3F0</accession>
<keyword evidence="2 4" id="KW-0863">Zinc-finger</keyword>
<dbReference type="InParanoid" id="H2Z3F0"/>
<dbReference type="InterPro" id="IPR013083">
    <property type="entry name" value="Znf_RING/FYVE/PHD"/>
</dbReference>
<dbReference type="GO" id="GO:0003714">
    <property type="term" value="F:transcription corepressor activity"/>
    <property type="evidence" value="ECO:0007669"/>
    <property type="project" value="InterPro"/>
</dbReference>
<dbReference type="eggNOG" id="KOG4299">
    <property type="taxonomic scope" value="Eukaryota"/>
</dbReference>
<dbReference type="PANTHER" id="PTHR46309">
    <property type="entry name" value="PHD FINGER PROTEIN 12"/>
    <property type="match status" value="1"/>
</dbReference>
<dbReference type="PROSITE" id="PS01359">
    <property type="entry name" value="ZF_PHD_1"/>
    <property type="match status" value="1"/>
</dbReference>
<dbReference type="AlphaFoldDB" id="H2Z3F0"/>
<dbReference type="PANTHER" id="PTHR46309:SF1">
    <property type="entry name" value="PHD FINGER PROTEIN 12"/>
    <property type="match status" value="1"/>
</dbReference>
<evidence type="ECO:0000313" key="7">
    <source>
        <dbReference type="Ensembl" id="ENSCSAVP00000012112.1"/>
    </source>
</evidence>
<dbReference type="InterPro" id="IPR019786">
    <property type="entry name" value="Zinc_finger_PHD-type_CS"/>
</dbReference>
<dbReference type="PROSITE" id="PS50016">
    <property type="entry name" value="ZF_PHD_2"/>
    <property type="match status" value="1"/>
</dbReference>
<keyword evidence="1" id="KW-0479">Metal-binding</keyword>
<evidence type="ECO:0000256" key="5">
    <source>
        <dbReference type="SAM" id="MobiDB-lite"/>
    </source>
</evidence>